<comment type="caution">
    <text evidence="7">The sequence shown here is derived from an EMBL/GenBank/DDBJ whole genome shotgun (WGS) entry which is preliminary data.</text>
</comment>
<accession>A0A927N3C6</accession>
<dbReference type="PROSITE" id="PS51257">
    <property type="entry name" value="PROKAR_LIPOPROTEIN"/>
    <property type="match status" value="1"/>
</dbReference>
<keyword evidence="7" id="KW-0132">Cell division</keyword>
<protein>
    <submittedName>
        <fullName evidence="7">Cell division protein FtsI/penicillin-binding protein 2</fullName>
    </submittedName>
</protein>
<keyword evidence="8" id="KW-1185">Reference proteome</keyword>
<feature type="domain" description="Penicillin-binding protein transpeptidase" evidence="5">
    <location>
        <begin position="360"/>
        <end position="631"/>
    </location>
</feature>
<feature type="signal peptide" evidence="4">
    <location>
        <begin position="1"/>
        <end position="20"/>
    </location>
</feature>
<feature type="domain" description="Penicillin-binding protein dimerisation" evidence="6">
    <location>
        <begin position="161"/>
        <end position="316"/>
    </location>
</feature>
<dbReference type="Proteomes" id="UP000638648">
    <property type="component" value="Unassembled WGS sequence"/>
</dbReference>
<dbReference type="GO" id="GO:0051301">
    <property type="term" value="P:cell division"/>
    <property type="evidence" value="ECO:0007669"/>
    <property type="project" value="UniProtKB-KW"/>
</dbReference>
<comment type="similarity">
    <text evidence="2">Belongs to the transpeptidase family.</text>
</comment>
<dbReference type="GO" id="GO:0005886">
    <property type="term" value="C:plasma membrane"/>
    <property type="evidence" value="ECO:0007669"/>
    <property type="project" value="TreeGrafter"/>
</dbReference>
<dbReference type="PANTHER" id="PTHR30627:SF24">
    <property type="entry name" value="PENICILLIN-BINDING PROTEIN 4B"/>
    <property type="match status" value="1"/>
</dbReference>
<keyword evidence="4" id="KW-0732">Signal</keyword>
<dbReference type="RefSeq" id="WP_192755028.1">
    <property type="nucleotide sequence ID" value="NZ_BAABJL010000176.1"/>
</dbReference>
<dbReference type="EMBL" id="JADBEM010000001">
    <property type="protein sequence ID" value="MBE1611886.1"/>
    <property type="molecule type" value="Genomic_DNA"/>
</dbReference>
<reference evidence="7" key="1">
    <citation type="submission" date="2020-10" db="EMBL/GenBank/DDBJ databases">
        <title>Sequencing the genomes of 1000 actinobacteria strains.</title>
        <authorList>
            <person name="Klenk H.-P."/>
        </authorList>
    </citation>
    <scope>NUCLEOTIDE SEQUENCE</scope>
    <source>
        <strain evidence="7">DSM 45354</strain>
    </source>
</reference>
<organism evidence="7 8">
    <name type="scientific">Actinopolymorpha pittospori</name>
    <dbReference type="NCBI Taxonomy" id="648752"/>
    <lineage>
        <taxon>Bacteria</taxon>
        <taxon>Bacillati</taxon>
        <taxon>Actinomycetota</taxon>
        <taxon>Actinomycetes</taxon>
        <taxon>Propionibacteriales</taxon>
        <taxon>Actinopolymorphaceae</taxon>
        <taxon>Actinopolymorpha</taxon>
    </lineage>
</organism>
<evidence type="ECO:0000256" key="2">
    <source>
        <dbReference type="ARBA" id="ARBA00007171"/>
    </source>
</evidence>
<proteinExistence type="inferred from homology"/>
<dbReference type="InterPro" id="IPR036138">
    <property type="entry name" value="PBP_dimer_sf"/>
</dbReference>
<dbReference type="Gene3D" id="3.90.1310.10">
    <property type="entry name" value="Penicillin-binding protein 2a (Domain 2)"/>
    <property type="match status" value="1"/>
</dbReference>
<dbReference type="InterPro" id="IPR012338">
    <property type="entry name" value="Beta-lactam/transpept-like"/>
</dbReference>
<dbReference type="SUPFAM" id="SSF56601">
    <property type="entry name" value="beta-lactamase/transpeptidase-like"/>
    <property type="match status" value="1"/>
</dbReference>
<dbReference type="GO" id="GO:0008658">
    <property type="term" value="F:penicillin binding"/>
    <property type="evidence" value="ECO:0007669"/>
    <property type="project" value="InterPro"/>
</dbReference>
<feature type="chain" id="PRO_5039170071" evidence="4">
    <location>
        <begin position="21"/>
        <end position="642"/>
    </location>
</feature>
<dbReference type="Gene3D" id="3.30.1390.30">
    <property type="entry name" value="Penicillin-binding protein 2a, domain 3"/>
    <property type="match status" value="1"/>
</dbReference>
<evidence type="ECO:0000256" key="4">
    <source>
        <dbReference type="SAM" id="SignalP"/>
    </source>
</evidence>
<dbReference type="Pfam" id="PF00905">
    <property type="entry name" value="Transpeptidase"/>
    <property type="match status" value="1"/>
</dbReference>
<dbReference type="SUPFAM" id="SSF56519">
    <property type="entry name" value="Penicillin binding protein dimerisation domain"/>
    <property type="match status" value="1"/>
</dbReference>
<name>A0A927N3C6_9ACTN</name>
<keyword evidence="3" id="KW-0472">Membrane</keyword>
<dbReference type="AlphaFoldDB" id="A0A927N3C6"/>
<dbReference type="Gene3D" id="3.40.710.10">
    <property type="entry name" value="DD-peptidase/beta-lactamase superfamily"/>
    <property type="match status" value="1"/>
</dbReference>
<dbReference type="InterPro" id="IPR001460">
    <property type="entry name" value="PCN-bd_Tpept"/>
</dbReference>
<gene>
    <name evidence="7" type="ORF">HEB94_008734</name>
</gene>
<comment type="subcellular location">
    <subcellularLocation>
        <location evidence="1">Membrane</location>
    </subcellularLocation>
</comment>
<evidence type="ECO:0000313" key="7">
    <source>
        <dbReference type="EMBL" id="MBE1611886.1"/>
    </source>
</evidence>
<dbReference type="GO" id="GO:0071972">
    <property type="term" value="F:peptidoglycan L,D-transpeptidase activity"/>
    <property type="evidence" value="ECO:0007669"/>
    <property type="project" value="TreeGrafter"/>
</dbReference>
<evidence type="ECO:0000259" key="6">
    <source>
        <dbReference type="Pfam" id="PF03717"/>
    </source>
</evidence>
<dbReference type="InterPro" id="IPR050515">
    <property type="entry name" value="Beta-lactam/transpept"/>
</dbReference>
<sequence length="642" mass="66576">MRSRTVTGVALAVLGTLAGAAACSGPDGPPKGAVDAARGFASAWSAGKAVSTVDPRTAAAATRDIEAAGKDLGIRATTVRPQGAPVCLDGEEAKKINPDGGVCDQPLTVSQEVSGIGTWRYASTAQVRQDAQGKWRVWWTPATFHPELTASTELHRERTLPRRASILDGAGKPLTKDMPVVRVGVEPRRVQPDVTYAQLQQILDIDAAALRQRAEAADPTHFVDVLTLREPAYQEVRVRLDDVPGVVTRDDTMSLAPSSTYARGVLGVVAPATAESLKKAGPQASASDEIGASGLQEAYQTQLAGTPGAQVDLVEKKDGHKVATLYTQVAKPGKPLRTTLDPRVQEAAETAVQGQAKPTALVAVRASTGEVLAAANGPGVTSYNRAFVGQYPPGSTFKVVSVSALVEGGLKPSDPATCPARTTVGGKMFKNAYDTVLPDGPFTEAFAHSCNTTVVEHADDISNSDLVEMARTYGIGETWKLGVPAYSGSVPEPADLTDRAASMIGQGRVLMSPLGMAMVAAAIDSGQPRRPVLLPDVAPGGTVGKKLPASLTTAMRGLMRSVVTTGSATTLNLPGGAPVHAKTGTAEYGSDNPPRTHAWMIGYRGDIAFALVIEDGGAGGADAGPVAKQFLQGISSVRLPPV</sequence>
<dbReference type="GO" id="GO:0071555">
    <property type="term" value="P:cell wall organization"/>
    <property type="evidence" value="ECO:0007669"/>
    <property type="project" value="TreeGrafter"/>
</dbReference>
<evidence type="ECO:0000313" key="8">
    <source>
        <dbReference type="Proteomes" id="UP000638648"/>
    </source>
</evidence>
<dbReference type="InterPro" id="IPR005311">
    <property type="entry name" value="PBP_dimer"/>
</dbReference>
<dbReference type="Pfam" id="PF03717">
    <property type="entry name" value="PBP_dimer"/>
    <property type="match status" value="1"/>
</dbReference>
<dbReference type="PANTHER" id="PTHR30627">
    <property type="entry name" value="PEPTIDOGLYCAN D,D-TRANSPEPTIDASE"/>
    <property type="match status" value="1"/>
</dbReference>
<evidence type="ECO:0000259" key="5">
    <source>
        <dbReference type="Pfam" id="PF00905"/>
    </source>
</evidence>
<evidence type="ECO:0000256" key="1">
    <source>
        <dbReference type="ARBA" id="ARBA00004370"/>
    </source>
</evidence>
<evidence type="ECO:0000256" key="3">
    <source>
        <dbReference type="ARBA" id="ARBA00023136"/>
    </source>
</evidence>
<keyword evidence="7" id="KW-0131">Cell cycle</keyword>